<feature type="domain" description="Major facilitator superfamily (MFS) profile" evidence="8">
    <location>
        <begin position="47"/>
        <end position="421"/>
    </location>
</feature>
<keyword evidence="6 7" id="KW-0472">Membrane</keyword>
<name>A0A328U1F8_9BACL</name>
<dbReference type="Gene3D" id="1.20.1250.20">
    <property type="entry name" value="MFS general substrate transporter like domains"/>
    <property type="match status" value="2"/>
</dbReference>
<dbReference type="InterPro" id="IPR020846">
    <property type="entry name" value="MFS_dom"/>
</dbReference>
<keyword evidence="5 7" id="KW-1133">Transmembrane helix</keyword>
<feature type="transmembrane region" description="Helical" evidence="7">
    <location>
        <begin position="113"/>
        <end position="132"/>
    </location>
</feature>
<dbReference type="PROSITE" id="PS50850">
    <property type="entry name" value="MFS"/>
    <property type="match status" value="1"/>
</dbReference>
<dbReference type="AlphaFoldDB" id="A0A328U1F8"/>
<evidence type="ECO:0000256" key="4">
    <source>
        <dbReference type="ARBA" id="ARBA00022692"/>
    </source>
</evidence>
<feature type="transmembrane region" description="Helical" evidence="7">
    <location>
        <begin position="138"/>
        <end position="160"/>
    </location>
</feature>
<feature type="transmembrane region" description="Helical" evidence="7">
    <location>
        <begin position="48"/>
        <end position="72"/>
    </location>
</feature>
<evidence type="ECO:0000256" key="6">
    <source>
        <dbReference type="ARBA" id="ARBA00023136"/>
    </source>
</evidence>
<comment type="caution">
    <text evidence="9">The sequence shown here is derived from an EMBL/GenBank/DDBJ whole genome shotgun (WGS) entry which is preliminary data.</text>
</comment>
<feature type="transmembrane region" description="Helical" evidence="7">
    <location>
        <begin position="172"/>
        <end position="192"/>
    </location>
</feature>
<evidence type="ECO:0000256" key="5">
    <source>
        <dbReference type="ARBA" id="ARBA00022989"/>
    </source>
</evidence>
<dbReference type="GO" id="GO:0022857">
    <property type="term" value="F:transmembrane transporter activity"/>
    <property type="evidence" value="ECO:0007669"/>
    <property type="project" value="InterPro"/>
</dbReference>
<dbReference type="SUPFAM" id="SSF103473">
    <property type="entry name" value="MFS general substrate transporter"/>
    <property type="match status" value="1"/>
</dbReference>
<accession>A0A328U1F8</accession>
<evidence type="ECO:0000256" key="1">
    <source>
        <dbReference type="ARBA" id="ARBA00004651"/>
    </source>
</evidence>
<keyword evidence="10" id="KW-1185">Reference proteome</keyword>
<dbReference type="InterPro" id="IPR005829">
    <property type="entry name" value="Sugar_transporter_CS"/>
</dbReference>
<dbReference type="PANTHER" id="PTHR23521:SF2">
    <property type="entry name" value="TRANSPORTER MFS SUPERFAMILY"/>
    <property type="match status" value="1"/>
</dbReference>
<proteinExistence type="predicted"/>
<organism evidence="9 10">
    <name type="scientific">Paenibacillus montanisoli</name>
    <dbReference type="NCBI Taxonomy" id="2081970"/>
    <lineage>
        <taxon>Bacteria</taxon>
        <taxon>Bacillati</taxon>
        <taxon>Bacillota</taxon>
        <taxon>Bacilli</taxon>
        <taxon>Bacillales</taxon>
        <taxon>Paenibacillaceae</taxon>
        <taxon>Paenibacillus</taxon>
    </lineage>
</organism>
<dbReference type="Pfam" id="PF07690">
    <property type="entry name" value="MFS_1"/>
    <property type="match status" value="1"/>
</dbReference>
<feature type="transmembrane region" description="Helical" evidence="7">
    <location>
        <begin position="308"/>
        <end position="326"/>
    </location>
</feature>
<evidence type="ECO:0000313" key="10">
    <source>
        <dbReference type="Proteomes" id="UP000249260"/>
    </source>
</evidence>
<comment type="subcellular location">
    <subcellularLocation>
        <location evidence="1">Cell membrane</location>
        <topology evidence="1">Multi-pass membrane protein</topology>
    </subcellularLocation>
</comment>
<dbReference type="CDD" id="cd17477">
    <property type="entry name" value="MFS_YcaD_like"/>
    <property type="match status" value="1"/>
</dbReference>
<dbReference type="InterPro" id="IPR036259">
    <property type="entry name" value="MFS_trans_sf"/>
</dbReference>
<keyword evidence="4 7" id="KW-0812">Transmembrane</keyword>
<dbReference type="GO" id="GO:0005886">
    <property type="term" value="C:plasma membrane"/>
    <property type="evidence" value="ECO:0007669"/>
    <property type="project" value="UniProtKB-SubCell"/>
</dbReference>
<evidence type="ECO:0000256" key="3">
    <source>
        <dbReference type="ARBA" id="ARBA00022475"/>
    </source>
</evidence>
<dbReference type="EMBL" id="QLUW01000002">
    <property type="protein sequence ID" value="RAP76469.1"/>
    <property type="molecule type" value="Genomic_DNA"/>
</dbReference>
<feature type="transmembrane region" description="Helical" evidence="7">
    <location>
        <begin position="363"/>
        <end position="385"/>
    </location>
</feature>
<feature type="transmembrane region" description="Helical" evidence="7">
    <location>
        <begin position="276"/>
        <end position="296"/>
    </location>
</feature>
<dbReference type="Proteomes" id="UP000249260">
    <property type="component" value="Unassembled WGS sequence"/>
</dbReference>
<evidence type="ECO:0000259" key="8">
    <source>
        <dbReference type="PROSITE" id="PS50850"/>
    </source>
</evidence>
<gene>
    <name evidence="9" type="ORF">DL346_13870</name>
</gene>
<dbReference type="PANTHER" id="PTHR23521">
    <property type="entry name" value="TRANSPORTER MFS SUPERFAMILY"/>
    <property type="match status" value="1"/>
</dbReference>
<keyword evidence="2" id="KW-0813">Transport</keyword>
<feature type="transmembrane region" description="Helical" evidence="7">
    <location>
        <begin position="84"/>
        <end position="101"/>
    </location>
</feature>
<dbReference type="PROSITE" id="PS00216">
    <property type="entry name" value="SUGAR_TRANSPORT_1"/>
    <property type="match status" value="1"/>
</dbReference>
<reference evidence="9 10" key="1">
    <citation type="submission" date="2018-06" db="EMBL/GenBank/DDBJ databases">
        <title>Paenibacillus montanisoli sp. nov., isolated from mountain area soil.</title>
        <authorList>
            <person name="Wu M."/>
        </authorList>
    </citation>
    <scope>NUCLEOTIDE SEQUENCE [LARGE SCALE GENOMIC DNA]</scope>
    <source>
        <strain evidence="9 10">RA17</strain>
    </source>
</reference>
<evidence type="ECO:0000256" key="7">
    <source>
        <dbReference type="SAM" id="Phobius"/>
    </source>
</evidence>
<feature type="transmembrane region" description="Helical" evidence="7">
    <location>
        <begin position="238"/>
        <end position="256"/>
    </location>
</feature>
<dbReference type="InterPro" id="IPR047200">
    <property type="entry name" value="MFS_YcaD-like"/>
</dbReference>
<feature type="transmembrane region" description="Helical" evidence="7">
    <location>
        <begin position="397"/>
        <end position="415"/>
    </location>
</feature>
<evidence type="ECO:0000256" key="2">
    <source>
        <dbReference type="ARBA" id="ARBA00022448"/>
    </source>
</evidence>
<dbReference type="OrthoDB" id="478565at2"/>
<feature type="transmembrane region" description="Helical" evidence="7">
    <location>
        <begin position="332"/>
        <end position="356"/>
    </location>
</feature>
<feature type="transmembrane region" description="Helical" evidence="7">
    <location>
        <begin position="198"/>
        <end position="218"/>
    </location>
</feature>
<evidence type="ECO:0000313" key="9">
    <source>
        <dbReference type="EMBL" id="RAP76469.1"/>
    </source>
</evidence>
<sequence>MDRRYGERHFRVSCECGAFLALLLSYRRYRRIVLSPIALTAAPSHKRLFILLSVTLVSGFNQGLVLPLLAILLDQRGVSSDVNGINSMALYIGTFSTMFFIEKPIRTLGYKKGIIFGILLAAVGTSLFPFLTSLGVWFILRIIVGIGDSALHYCTQLWIVSSSPAETRGRYISLYGMAYGIGFSLGPTGIHLLTIANWAPFCLNAVLFLLVLLFVSSLKTAYPEQAAKQAAVSNRYAATYRLAWFALLPAILYGLMEATMNSNFPLYGLRVGLSKESIALLLPSLGVGSLLLMFPLGMLSDRIGRKPVLISCALFAGLMFLIIPLAGNRVFLLLVLLAFIGGFIGSFFSLGLAYAADLLPRGLLPAANIIASIHFSVGSLLGPGISGFGIQYVSTNSMFIMLGCAFSLFAVIGLLTRGAPPRPEEAASA</sequence>
<dbReference type="InterPro" id="IPR011701">
    <property type="entry name" value="MFS"/>
</dbReference>
<protein>
    <submittedName>
        <fullName evidence="9">MFS transporter</fullName>
    </submittedName>
</protein>
<keyword evidence="3" id="KW-1003">Cell membrane</keyword>